<dbReference type="InterPro" id="IPR002934">
    <property type="entry name" value="Polymerase_NTP_transf_dom"/>
</dbReference>
<dbReference type="GO" id="GO:0008081">
    <property type="term" value="F:phosphoric diester hydrolase activity"/>
    <property type="evidence" value="ECO:0007669"/>
    <property type="project" value="UniProtKB-UniRule"/>
</dbReference>
<evidence type="ECO:0000259" key="10">
    <source>
        <dbReference type="PROSITE" id="PS51831"/>
    </source>
</evidence>
<dbReference type="RefSeq" id="WP_096366551.1">
    <property type="nucleotide sequence ID" value="NZ_AP018052.1"/>
</dbReference>
<keyword evidence="4 8" id="KW-0378">Hydrolase</keyword>
<comment type="caution">
    <text evidence="8">Lacks conserved residue(s) required for the propagation of feature annotation.</text>
</comment>
<dbReference type="Pfam" id="PF08335">
    <property type="entry name" value="GlnD_UR_UTase"/>
    <property type="match status" value="1"/>
</dbReference>
<dbReference type="AlphaFoldDB" id="A0A1Z4VSS9"/>
<dbReference type="CDD" id="cd00077">
    <property type="entry name" value="HDc"/>
    <property type="match status" value="1"/>
</dbReference>
<dbReference type="InterPro" id="IPR013546">
    <property type="entry name" value="PII_UdlTrfase/GS_AdlTrfase"/>
</dbReference>
<dbReference type="EC" id="2.7.7.59" evidence="8"/>
<dbReference type="SUPFAM" id="SSF109604">
    <property type="entry name" value="HD-domain/PDEase-like"/>
    <property type="match status" value="1"/>
</dbReference>
<dbReference type="GO" id="GO:0008773">
    <property type="term" value="F:[protein-PII] uridylyltransferase activity"/>
    <property type="evidence" value="ECO:0007669"/>
    <property type="project" value="UniProtKB-UniRule"/>
</dbReference>
<name>A0A1Z4VSS9_9GAMM</name>
<dbReference type="InterPro" id="IPR043519">
    <property type="entry name" value="NT_sf"/>
</dbReference>
<feature type="domain" description="ACT" evidence="9">
    <location>
        <begin position="825"/>
        <end position="905"/>
    </location>
</feature>
<gene>
    <name evidence="8" type="primary">glnD</name>
    <name evidence="11" type="ORF">FOKN1_2082</name>
</gene>
<organism evidence="11 12">
    <name type="scientific">Thiohalobacter thiocyanaticus</name>
    <dbReference type="NCBI Taxonomy" id="585455"/>
    <lineage>
        <taxon>Bacteria</taxon>
        <taxon>Pseudomonadati</taxon>
        <taxon>Pseudomonadota</taxon>
        <taxon>Gammaproteobacteria</taxon>
        <taxon>Thiohalobacterales</taxon>
        <taxon>Thiohalobacteraceae</taxon>
        <taxon>Thiohalobacter</taxon>
    </lineage>
</organism>
<comment type="function">
    <text evidence="8">Modifies, by uridylylation and deuridylylation, the PII regulatory proteins (GlnB and homologs), in response to the nitrogen status of the cell that GlnD senses through the glutamine level. Under low glutamine levels, catalyzes the conversion of the PII proteins and UTP to PII-UMP and PPi, while under higher glutamine levels, GlnD hydrolyzes PII-UMP to PII and UMP (deuridylylation). Thus, controls uridylylation state and activity of the PII proteins, and plays an important role in the regulation of nitrogen metabolism.</text>
</comment>
<evidence type="ECO:0000259" key="9">
    <source>
        <dbReference type="PROSITE" id="PS51671"/>
    </source>
</evidence>
<dbReference type="Gene3D" id="1.10.3210.10">
    <property type="entry name" value="Hypothetical protein af1432"/>
    <property type="match status" value="1"/>
</dbReference>
<dbReference type="InterPro" id="IPR003607">
    <property type="entry name" value="HD/PDEase_dom"/>
</dbReference>
<evidence type="ECO:0000256" key="8">
    <source>
        <dbReference type="HAMAP-Rule" id="MF_00277"/>
    </source>
</evidence>
<dbReference type="SUPFAM" id="SSF81301">
    <property type="entry name" value="Nucleotidyltransferase"/>
    <property type="match status" value="1"/>
</dbReference>
<keyword evidence="1 8" id="KW-0808">Transferase</keyword>
<dbReference type="HAMAP" id="MF_00277">
    <property type="entry name" value="PII_uridylyl_transf"/>
    <property type="match status" value="1"/>
</dbReference>
<comment type="cofactor">
    <cofactor evidence="8">
        <name>Mg(2+)</name>
        <dbReference type="ChEBI" id="CHEBI:18420"/>
    </cofactor>
</comment>
<comment type="catalytic activity">
    <reaction evidence="8">
        <text>[protein-PII]-uridylyl-L-tyrosine + H2O = [protein-PII]-L-tyrosine + UMP + H(+)</text>
        <dbReference type="Rhea" id="RHEA:48600"/>
        <dbReference type="Rhea" id="RHEA-COMP:12147"/>
        <dbReference type="Rhea" id="RHEA-COMP:12148"/>
        <dbReference type="ChEBI" id="CHEBI:15377"/>
        <dbReference type="ChEBI" id="CHEBI:15378"/>
        <dbReference type="ChEBI" id="CHEBI:46858"/>
        <dbReference type="ChEBI" id="CHEBI:57865"/>
        <dbReference type="ChEBI" id="CHEBI:90602"/>
    </reaction>
</comment>
<evidence type="ECO:0000313" key="11">
    <source>
        <dbReference type="EMBL" id="BAZ94462.1"/>
    </source>
</evidence>
<dbReference type="EMBL" id="AP018052">
    <property type="protein sequence ID" value="BAZ94462.1"/>
    <property type="molecule type" value="Genomic_DNA"/>
</dbReference>
<dbReference type="OrthoDB" id="9758038at2"/>
<reference evidence="11 12" key="1">
    <citation type="submission" date="2017-05" db="EMBL/GenBank/DDBJ databases">
        <title>Thiocyanate degradation by Thiohalobacter thiocyanaticus FOKN1.</title>
        <authorList>
            <person name="Oshiki M."/>
            <person name="Fukushima T."/>
            <person name="Kawano S."/>
            <person name="Nakagawa J."/>
        </authorList>
    </citation>
    <scope>NUCLEOTIDE SEQUENCE [LARGE SCALE GENOMIC DNA]</scope>
    <source>
        <strain evidence="11 12">FOKN1</strain>
    </source>
</reference>
<evidence type="ECO:0000256" key="2">
    <source>
        <dbReference type="ARBA" id="ARBA00022695"/>
    </source>
</evidence>
<dbReference type="Pfam" id="PF01909">
    <property type="entry name" value="NTP_transf_2"/>
    <property type="match status" value="1"/>
</dbReference>
<evidence type="ECO:0000313" key="12">
    <source>
        <dbReference type="Proteomes" id="UP000218765"/>
    </source>
</evidence>
<sequence>MIATPEPRIQFPDRPALPDILDTGALDAQLAGNARPMAVLREALKQGDATLRHHFEAGAPAPELVYGRCWLIDQLLRRAWALYFDPQATDISLVAVGGYGRAELLPGSDIDLLILLAEGAEPGHAEAIREFLADLWDMGVEVGHSVRTIAECVEHGRADITIATNLLEARHLTGSHALYEQMRERTGPEHMWNGRDFFDAKLREQDVRHHKYHDTAYNLEPNIKENPGGLRDIQMIGWVAKRHYGVLTLHGLVEHGFLTEHEYETLVEGQSFLWRIRFALHSLTRRREDRLLFDHQRTLAAQLGYQAADSPNLSVELFMKDYYRTVFELNRLNEMLLQLFKEQILYADDSADPVVINKRFQSRKGFIEVAHPNVFRRYPFALLEIFLVMAQHPNLKGVRASTIRLIRDHRHLIDEDFRNDLRSRALFMEIIRQPHGVTHELRRMNRYGILAAYLPVFGRIVGQMQYDLFHAFTVDEHTLFVVRNIRRLTVPEFAHELPFASELIRKIPKQELLILAALFHDIAKGRGGDHSELGADEARRFCQHHGLSRYDSELVAWLVQNHLLMSTTAQRRDISDPAVINEFAQAVGSRMRLNYLYLLTVADIRGTNQELWNSWKAALLSELYNVTSQALRRGLENPLDQAELVAVTRHRARDRLLEDGFDQDQLEPLWDNFTEEYFLRHSPDEIVWQTHAILDRDDPHAPLIALRPSPERGGTEIFVYMPTDPGLFERITAMLDQMGLDVMDARILTSEDHYALDSYVVLDDHGRAIEDPARIREIRQALIQGLGKPHGEATRVTRRPPRQFRHFDIRTLIEFKQDAPNQRTIMELITGDRPGLLSAVARAFTHCDVNIRNARIATFGARAEDVFYITDHDHRPIRDQAVLDSLREHIINELEQKTDQDPASGT</sequence>
<dbReference type="PANTHER" id="PTHR47320:SF1">
    <property type="entry name" value="BIFUNCTIONAL URIDYLYLTRANSFERASE_URIDYLYL-REMOVING ENZYME"/>
    <property type="match status" value="1"/>
</dbReference>
<evidence type="ECO:0000256" key="1">
    <source>
        <dbReference type="ARBA" id="ARBA00022679"/>
    </source>
</evidence>
<feature type="domain" description="ACT" evidence="9">
    <location>
        <begin position="716"/>
        <end position="801"/>
    </location>
</feature>
<dbReference type="InterPro" id="IPR045865">
    <property type="entry name" value="ACT-like_dom_sf"/>
</dbReference>
<comment type="catalytic activity">
    <reaction evidence="7">
        <text>guanosine 3',5'-bis(diphosphate) + H2O = GDP + diphosphate + H(+)</text>
        <dbReference type="Rhea" id="RHEA:14253"/>
        <dbReference type="ChEBI" id="CHEBI:15377"/>
        <dbReference type="ChEBI" id="CHEBI:15378"/>
        <dbReference type="ChEBI" id="CHEBI:33019"/>
        <dbReference type="ChEBI" id="CHEBI:58189"/>
        <dbReference type="ChEBI" id="CHEBI:77828"/>
        <dbReference type="EC" id="3.1.7.2"/>
    </reaction>
</comment>
<dbReference type="CDD" id="cd04899">
    <property type="entry name" value="ACT_ACR-UUR-like_2"/>
    <property type="match status" value="1"/>
</dbReference>
<dbReference type="EC" id="3.1.4.-" evidence="8"/>
<evidence type="ECO:0000256" key="7">
    <source>
        <dbReference type="ARBA" id="ARBA00047968"/>
    </source>
</evidence>
<feature type="domain" description="HD" evidence="10">
    <location>
        <begin position="474"/>
        <end position="596"/>
    </location>
</feature>
<keyword evidence="5 8" id="KW-0460">Magnesium</keyword>
<keyword evidence="6 8" id="KW-0511">Multifunctional enzyme</keyword>
<keyword evidence="3" id="KW-0677">Repeat</keyword>
<evidence type="ECO:0000256" key="3">
    <source>
        <dbReference type="ARBA" id="ARBA00022737"/>
    </source>
</evidence>
<dbReference type="Pfam" id="PF01966">
    <property type="entry name" value="HD"/>
    <property type="match status" value="1"/>
</dbReference>
<comment type="domain">
    <text evidence="8">Has four distinct domains: an N-terminal nucleotidyltransferase (NT) domain responsible for UTase activity, a central HD domain that encodes UR activity, and two C-terminal ACT domains that seem to have a role in glutamine sensing.</text>
</comment>
<dbReference type="CDD" id="cd05401">
    <property type="entry name" value="NT_GlnE_GlnD_like"/>
    <property type="match status" value="1"/>
</dbReference>
<dbReference type="GO" id="GO:0008893">
    <property type="term" value="F:guanosine-3',5'-bis(diphosphate) 3'-diphosphatase activity"/>
    <property type="evidence" value="ECO:0007669"/>
    <property type="project" value="UniProtKB-EC"/>
</dbReference>
<comment type="activity regulation">
    <text evidence="8">Uridylyltransferase (UTase) activity is inhibited by glutamine, while glutamine activates uridylyl-removing (UR) activity.</text>
</comment>
<evidence type="ECO:0000256" key="5">
    <source>
        <dbReference type="ARBA" id="ARBA00022842"/>
    </source>
</evidence>
<dbReference type="PROSITE" id="PS51671">
    <property type="entry name" value="ACT"/>
    <property type="match status" value="2"/>
</dbReference>
<dbReference type="SUPFAM" id="SSF55021">
    <property type="entry name" value="ACT-like"/>
    <property type="match status" value="2"/>
</dbReference>
<dbReference type="FunFam" id="1.10.3090.10:FF:000005">
    <property type="entry name" value="Bifunctional uridylyltransferase/uridylyl-removing enzyme"/>
    <property type="match status" value="1"/>
</dbReference>
<comment type="catalytic activity">
    <reaction evidence="8">
        <text>[protein-PII]-L-tyrosine + UTP = [protein-PII]-uridylyl-L-tyrosine + diphosphate</text>
        <dbReference type="Rhea" id="RHEA:13673"/>
        <dbReference type="Rhea" id="RHEA-COMP:12147"/>
        <dbReference type="Rhea" id="RHEA-COMP:12148"/>
        <dbReference type="ChEBI" id="CHEBI:33019"/>
        <dbReference type="ChEBI" id="CHEBI:46398"/>
        <dbReference type="ChEBI" id="CHEBI:46858"/>
        <dbReference type="ChEBI" id="CHEBI:90602"/>
        <dbReference type="EC" id="2.7.7.59"/>
    </reaction>
</comment>
<keyword evidence="2 8" id="KW-0548">Nucleotidyltransferase</keyword>
<comment type="similarity">
    <text evidence="8">Belongs to the GlnD family.</text>
</comment>
<evidence type="ECO:0000256" key="4">
    <source>
        <dbReference type="ARBA" id="ARBA00022801"/>
    </source>
</evidence>
<dbReference type="Gene3D" id="3.30.70.260">
    <property type="match status" value="1"/>
</dbReference>
<dbReference type="KEGG" id="ttc:FOKN1_2082"/>
<accession>A0A1Z4VSS9</accession>
<dbReference type="Proteomes" id="UP000218765">
    <property type="component" value="Chromosome"/>
</dbReference>
<dbReference type="SMART" id="SM00471">
    <property type="entry name" value="HDc"/>
    <property type="match status" value="1"/>
</dbReference>
<dbReference type="PANTHER" id="PTHR47320">
    <property type="entry name" value="BIFUNCTIONAL URIDYLYLTRANSFERASE/URIDYLYL-REMOVING ENZYME"/>
    <property type="match status" value="1"/>
</dbReference>
<proteinExistence type="inferred from homology"/>
<dbReference type="PROSITE" id="PS51831">
    <property type="entry name" value="HD"/>
    <property type="match status" value="1"/>
</dbReference>
<dbReference type="PIRSF" id="PIRSF006288">
    <property type="entry name" value="PII_uridyltransf"/>
    <property type="match status" value="1"/>
</dbReference>
<dbReference type="CDD" id="cd04900">
    <property type="entry name" value="ACT_UUR-like_1"/>
    <property type="match status" value="1"/>
</dbReference>
<dbReference type="Gene3D" id="1.20.120.330">
    <property type="entry name" value="Nucleotidyltransferases domain 2"/>
    <property type="match status" value="1"/>
</dbReference>
<dbReference type="InterPro" id="IPR006674">
    <property type="entry name" value="HD_domain"/>
</dbReference>
<dbReference type="InterPro" id="IPR002912">
    <property type="entry name" value="ACT_dom"/>
</dbReference>
<protein>
    <recommendedName>
        <fullName evidence="8">Bifunctional uridylyltransferase/uridylyl-removing enzyme</fullName>
        <shortName evidence="8">UTase/UR</shortName>
    </recommendedName>
    <alternativeName>
        <fullName evidence="8">Bifunctional [protein-PII] modification enzyme</fullName>
    </alternativeName>
    <alternativeName>
        <fullName evidence="8">Bifunctional nitrogen sensor protein</fullName>
    </alternativeName>
    <domain>
        <recommendedName>
            <fullName evidence="8">[Protein-PII] uridylyltransferase</fullName>
            <shortName evidence="8">PII uridylyltransferase</shortName>
            <shortName evidence="8">UTase</shortName>
            <ecNumber evidence="8">2.7.7.59</ecNumber>
        </recommendedName>
    </domain>
    <domain>
        <recommendedName>
            <fullName evidence="8">[Protein-PII]-UMP uridylyl-removing enzyme</fullName>
            <shortName evidence="8">UR</shortName>
            <ecNumber evidence="8">3.1.4.-</ecNumber>
        </recommendedName>
    </domain>
</protein>
<evidence type="ECO:0000256" key="6">
    <source>
        <dbReference type="ARBA" id="ARBA00023268"/>
    </source>
</evidence>
<dbReference type="InterPro" id="IPR010043">
    <property type="entry name" value="UTase/UR"/>
</dbReference>
<dbReference type="NCBIfam" id="TIGR01693">
    <property type="entry name" value="UTase_glnD"/>
    <property type="match status" value="1"/>
</dbReference>
<keyword evidence="12" id="KW-1185">Reference proteome</keyword>
<dbReference type="SUPFAM" id="SSF81593">
    <property type="entry name" value="Nucleotidyltransferase substrate binding subunit/domain"/>
    <property type="match status" value="1"/>
</dbReference>
<feature type="region of interest" description="Uridylyltransferase" evidence="8">
    <location>
        <begin position="1"/>
        <end position="355"/>
    </location>
</feature>
<dbReference type="GO" id="GO:0006808">
    <property type="term" value="P:regulation of nitrogen utilization"/>
    <property type="evidence" value="ECO:0007669"/>
    <property type="project" value="UniProtKB-UniRule"/>
</dbReference>